<dbReference type="Pfam" id="PF09722">
    <property type="entry name" value="Xre_MbcA_ParS_C"/>
    <property type="match status" value="1"/>
</dbReference>
<sequence length="130" mass="14928">MQAQSSTTDKGQFAHVANAIHNLFEKWQLNQKQRMQLLGFTSTSMLHRFENEPEKVSVRPDLETRIGLLLNIHQALRTLFSNPDNVYGYLLMVNNNPPFNGQKPIEIACRDFMGLVRVHDTLDGMRGGMW</sequence>
<protein>
    <recommendedName>
        <fullName evidence="1">Antitoxin Xre/MbcA/ParS-like toxin-binding domain-containing protein</fullName>
    </recommendedName>
</protein>
<evidence type="ECO:0000259" key="1">
    <source>
        <dbReference type="Pfam" id="PF09722"/>
    </source>
</evidence>
<proteinExistence type="predicted"/>
<dbReference type="Proteomes" id="UP000061468">
    <property type="component" value="Chromosome"/>
</dbReference>
<dbReference type="EMBL" id="CP013928">
    <property type="protein sequence ID" value="AMJ79358.1"/>
    <property type="molecule type" value="Genomic_DNA"/>
</dbReference>
<organism evidence="2 3">
    <name type="scientific">Alteromonas mediterranea</name>
    <dbReference type="NCBI Taxonomy" id="314275"/>
    <lineage>
        <taxon>Bacteria</taxon>
        <taxon>Pseudomonadati</taxon>
        <taxon>Pseudomonadota</taxon>
        <taxon>Gammaproteobacteria</taxon>
        <taxon>Alteromonadales</taxon>
        <taxon>Alteromonadaceae</taxon>
        <taxon>Alteromonas/Salinimonas group</taxon>
        <taxon>Alteromonas</taxon>
    </lineage>
</organism>
<evidence type="ECO:0000313" key="2">
    <source>
        <dbReference type="EMBL" id="AMJ79358.1"/>
    </source>
</evidence>
<feature type="domain" description="Antitoxin Xre/MbcA/ParS-like toxin-binding" evidence="1">
    <location>
        <begin position="75"/>
        <end position="128"/>
    </location>
</feature>
<dbReference type="InterPro" id="IPR024467">
    <property type="entry name" value="Xre/MbcA/ParS-like_toxin-bd"/>
</dbReference>
<dbReference type="RefSeq" id="WP_015067710.1">
    <property type="nucleotide sequence ID" value="NZ_CP013928.1"/>
</dbReference>
<dbReference type="AlphaFoldDB" id="A0AAC9F7A8"/>
<name>A0AAC9F7A8_9ALTE</name>
<gene>
    <name evidence="2" type="ORF">AV942_14195</name>
</gene>
<accession>A0AAC9F7A8</accession>
<reference evidence="2 3" key="1">
    <citation type="submission" date="2015-12" db="EMBL/GenBank/DDBJ databases">
        <title>Intraspecies pangenome expansion in the marine bacterium Alteromonas.</title>
        <authorList>
            <person name="Lopez-Perez M."/>
            <person name="Rodriguez-Valera F."/>
        </authorList>
    </citation>
    <scope>NUCLEOTIDE SEQUENCE [LARGE SCALE GENOMIC DNA]</scope>
    <source>
        <strain evidence="2 3">UM8</strain>
    </source>
</reference>
<evidence type="ECO:0000313" key="3">
    <source>
        <dbReference type="Proteomes" id="UP000061468"/>
    </source>
</evidence>